<accession>A0A7W9YEJ6</accession>
<dbReference type="RefSeq" id="WP_343070395.1">
    <property type="nucleotide sequence ID" value="NZ_JACHDS010000001.1"/>
</dbReference>
<dbReference type="AlphaFoldDB" id="A0A7W9YEJ6"/>
<evidence type="ECO:0000259" key="4">
    <source>
        <dbReference type="SMART" id="SM00563"/>
    </source>
</evidence>
<protein>
    <submittedName>
        <fullName evidence="5">1-acyl-sn-glycerol-3-phosphate acyltransferase</fullName>
    </submittedName>
</protein>
<dbReference type="PANTHER" id="PTHR10434">
    <property type="entry name" value="1-ACYL-SN-GLYCEROL-3-PHOSPHATE ACYLTRANSFERASE"/>
    <property type="match status" value="1"/>
</dbReference>
<feature type="region of interest" description="Disordered" evidence="3">
    <location>
        <begin position="225"/>
        <end position="305"/>
    </location>
</feature>
<sequence length="305" mass="32643">MAKQRESRVVKVVVASIVRPIMTAITKVDWRGQHHIPREGGVILASNHLSLADPLTIAHYLYVAGRRWPTFTSKDSVFKIPVVGFVARSTGQIGVRRGSTDAVKALQDAEKALVEDGCSVIFYPEGTCTRDPGEWPMTAKTGVARLALTTGVPVVPVAHWGEQHLLRYGTTRLRPFPRKRVQYLAGPPVDLDKYRGEPITASLLRDATADIMRAITALQAEIRGEEPPAIPYDPRAARQERVGEGDVGRVGGTERADAPESTDTTGATDTTDTTGTAEEPGAGGQTSGAENVSAGGGKDDDAPRS</sequence>
<dbReference type="GO" id="GO:0005886">
    <property type="term" value="C:plasma membrane"/>
    <property type="evidence" value="ECO:0007669"/>
    <property type="project" value="TreeGrafter"/>
</dbReference>
<dbReference type="Proteomes" id="UP000546642">
    <property type="component" value="Unassembled WGS sequence"/>
</dbReference>
<dbReference type="PANTHER" id="PTHR10434:SF55">
    <property type="entry name" value="POSSIBLE ACYLTRANSFERASE"/>
    <property type="match status" value="1"/>
</dbReference>
<evidence type="ECO:0000256" key="1">
    <source>
        <dbReference type="ARBA" id="ARBA00022679"/>
    </source>
</evidence>
<evidence type="ECO:0000313" key="6">
    <source>
        <dbReference type="Proteomes" id="UP000546642"/>
    </source>
</evidence>
<feature type="compositionally biased region" description="Basic and acidic residues" evidence="3">
    <location>
        <begin position="235"/>
        <end position="258"/>
    </location>
</feature>
<evidence type="ECO:0000313" key="5">
    <source>
        <dbReference type="EMBL" id="MBB6170460.1"/>
    </source>
</evidence>
<dbReference type="CDD" id="cd07989">
    <property type="entry name" value="LPLAT_AGPAT-like"/>
    <property type="match status" value="1"/>
</dbReference>
<dbReference type="GO" id="GO:0006654">
    <property type="term" value="P:phosphatidic acid biosynthetic process"/>
    <property type="evidence" value="ECO:0007669"/>
    <property type="project" value="TreeGrafter"/>
</dbReference>
<feature type="domain" description="Phospholipid/glycerol acyltransferase" evidence="4">
    <location>
        <begin position="42"/>
        <end position="162"/>
    </location>
</feature>
<keyword evidence="2 5" id="KW-0012">Acyltransferase</keyword>
<organism evidence="5 6">
    <name type="scientific">Nocardiopsis mwathae</name>
    <dbReference type="NCBI Taxonomy" id="1472723"/>
    <lineage>
        <taxon>Bacteria</taxon>
        <taxon>Bacillati</taxon>
        <taxon>Actinomycetota</taxon>
        <taxon>Actinomycetes</taxon>
        <taxon>Streptosporangiales</taxon>
        <taxon>Nocardiopsidaceae</taxon>
        <taxon>Nocardiopsis</taxon>
    </lineage>
</organism>
<evidence type="ECO:0000256" key="2">
    <source>
        <dbReference type="ARBA" id="ARBA00023315"/>
    </source>
</evidence>
<comment type="caution">
    <text evidence="5">The sequence shown here is derived from an EMBL/GenBank/DDBJ whole genome shotgun (WGS) entry which is preliminary data.</text>
</comment>
<evidence type="ECO:0000256" key="3">
    <source>
        <dbReference type="SAM" id="MobiDB-lite"/>
    </source>
</evidence>
<gene>
    <name evidence="5" type="ORF">HNR23_000520</name>
</gene>
<dbReference type="InterPro" id="IPR002123">
    <property type="entry name" value="Plipid/glycerol_acylTrfase"/>
</dbReference>
<dbReference type="GO" id="GO:0003841">
    <property type="term" value="F:1-acylglycerol-3-phosphate O-acyltransferase activity"/>
    <property type="evidence" value="ECO:0007669"/>
    <property type="project" value="TreeGrafter"/>
</dbReference>
<keyword evidence="6" id="KW-1185">Reference proteome</keyword>
<reference evidence="5 6" key="1">
    <citation type="submission" date="2020-08" db="EMBL/GenBank/DDBJ databases">
        <title>Sequencing the genomes of 1000 actinobacteria strains.</title>
        <authorList>
            <person name="Klenk H.-P."/>
        </authorList>
    </citation>
    <scope>NUCLEOTIDE SEQUENCE [LARGE SCALE GENOMIC DNA]</scope>
    <source>
        <strain evidence="5 6">DSM 46659</strain>
    </source>
</reference>
<feature type="compositionally biased region" description="Low complexity" evidence="3">
    <location>
        <begin position="261"/>
        <end position="280"/>
    </location>
</feature>
<keyword evidence="1 5" id="KW-0808">Transferase</keyword>
<dbReference type="EMBL" id="JACHDS010000001">
    <property type="protein sequence ID" value="MBB6170460.1"/>
    <property type="molecule type" value="Genomic_DNA"/>
</dbReference>
<dbReference type="SMART" id="SM00563">
    <property type="entry name" value="PlsC"/>
    <property type="match status" value="1"/>
</dbReference>
<name>A0A7W9YEJ6_9ACTN</name>
<dbReference type="SUPFAM" id="SSF69593">
    <property type="entry name" value="Glycerol-3-phosphate (1)-acyltransferase"/>
    <property type="match status" value="1"/>
</dbReference>
<dbReference type="Pfam" id="PF01553">
    <property type="entry name" value="Acyltransferase"/>
    <property type="match status" value="1"/>
</dbReference>
<proteinExistence type="predicted"/>